<dbReference type="InterPro" id="IPR056290">
    <property type="entry name" value="CEPT76/DRC7_peptidase-like_dom"/>
</dbReference>
<feature type="domain" description="CC2D2A N-terminal C2" evidence="1">
    <location>
        <begin position="428"/>
        <end position="599"/>
    </location>
</feature>
<name>A0A6P5LA80_PHACI</name>
<feature type="domain" description="CEP76/DRC7 peptidase-like" evidence="4">
    <location>
        <begin position="1060"/>
        <end position="1176"/>
    </location>
</feature>
<dbReference type="InterPro" id="IPR028928">
    <property type="entry name" value="CC2D2AN-C2"/>
</dbReference>
<dbReference type="InterPro" id="IPR052434">
    <property type="entry name" value="Tectonic-like_complex_comp"/>
</dbReference>
<sequence length="1333" mass="155218">MEPQERFIMKKISKRREDMKKKIVQVEKSSTKEPVDIKIQQVTKQEVLPDEGLTFFIMGGEECSDFQGLNQTKDQRLKNDGYEKHAALSNLQNFMDMDDEKITEKVIFPDLLEITCSEYEDDQIRIEKEQEYIFVPSSSPVINRDKLPKNMIPRILEDEGFYIKKKPEAYKRTCNKMENRLLILEEGKCWFEESGEIISLPSPIKQSWNFRKLITVETLNPGLKTIYKKAIKSDIESCFRSKIEGQREMCQLDLNVSMLQFSHHPLFNQEQVLCSRLLQLYECFQNRQQQNIPHLLYEKLKALTKVASDNLKINQLTKKSLQDYNWQISNTKQLYDLEQKKNMSLLHSMLKTWKQIKVLRQRQGFISTPIKLQFQRLKMNIVDEQEELTKVSETETKSKGEDCKNGEKQEDLSYLTSQFEETEFERIKQPTLIPHLSLTAEVTNLYKCSLHEQRRRARVQKLKYFIKIFYNDKQVSCTSASPLQLDFKVMFQQIFNIQLINWPETIRLEVYEISKRTSILAKIYLPIPSNTALKSKAVLEQAEFSCDKLAVPACGEVGSNVPFLLDVTGKEELCLLTSGKLSYSLSWALDKNGIPLTPMSQSLSSVCHSMLRNVDARGVPGIPWLINTQKLFQWADEVRIDPNDPDYSDLMEFIMYTRHKGQAIPKYFRLEQLQEEFNFVSEEEIKKNKRFQLLQLRNAGQLDVSVLQQMPLYDREIPDLVFQEYESQIEKDIQISDVNSITSQRIHSINFMKKIRKLVMKKIVKVNKFNLSDVVTDYEEIVSASQLKHAICQLVERRRNLKPQRRERKKVAAQTIGDGDIHLLVRILRAYNIPSRKPALSRSPGHDYSFSNLSKIKDNIYVNIFDETVIEKHEDHCLKGCSGHSYIRKNWLGSVIFPFSALLQQPKISGTFQVNIPPLLLGYTWSKTYVSPKEDYNGQNLKECTFLNIFATIEPQISSVISNTESDKFTDEPDITLLQRAQIFRKDCEAIFPNRRIITTVFNDEGANILVTRYIRALNPPKQLLDLFLSDSNATLDIIARFVSLIPCLPDTLNENDGFDIWMSPEHCINLTIGNKEEHAILLCNYFLYFGKKAWVLLGTSTLEGQVAYVLTQETDEYLLWNPLTGQSHKQFDPFCPLQSADCLFDNENVWFNIQHNSTPMSVHFDNSRESSWKQLLPKNIQIQWMKSETAQPKEILYFDTNKSMVEDLKNRIERTLKCKLMEWRPKQPTRWNRQCTAILRQILPKLELGTGSLVSIEDESEFERLLQFYWVSGFPIQLPYTDLQSITNAVYQTGIHSSEFPQTEFALAVYIHAYPNNILSIWIYLASLVRHQ</sequence>
<dbReference type="GO" id="GO:0035869">
    <property type="term" value="C:ciliary transition zone"/>
    <property type="evidence" value="ECO:0007669"/>
    <property type="project" value="TreeGrafter"/>
</dbReference>
<organism evidence="5 6">
    <name type="scientific">Phascolarctos cinereus</name>
    <name type="common">Koala</name>
    <dbReference type="NCBI Taxonomy" id="38626"/>
    <lineage>
        <taxon>Eukaryota</taxon>
        <taxon>Metazoa</taxon>
        <taxon>Chordata</taxon>
        <taxon>Craniata</taxon>
        <taxon>Vertebrata</taxon>
        <taxon>Euteleostomi</taxon>
        <taxon>Mammalia</taxon>
        <taxon>Metatheria</taxon>
        <taxon>Diprotodontia</taxon>
        <taxon>Phascolarctidae</taxon>
        <taxon>Phascolarctos</taxon>
    </lineage>
</organism>
<dbReference type="InParanoid" id="A0A6P5LA80"/>
<dbReference type="Pfam" id="PF24656">
    <property type="entry name" value="CEPT76_peptidase"/>
    <property type="match status" value="1"/>
</dbReference>
<accession>A0A6P5LA80</accession>
<reference evidence="6" key="1">
    <citation type="submission" date="2025-08" db="UniProtKB">
        <authorList>
            <consortium name="RefSeq"/>
        </authorList>
    </citation>
    <scope>IDENTIFICATION</scope>
    <source>
        <tissue evidence="6">Spleen</tissue>
    </source>
</reference>
<dbReference type="FunCoup" id="A0A6P5LA80">
    <property type="interactions" value="22"/>
</dbReference>
<proteinExistence type="predicted"/>
<dbReference type="InterPro" id="IPR041510">
    <property type="entry name" value="DUF5523"/>
</dbReference>
<evidence type="ECO:0000259" key="4">
    <source>
        <dbReference type="Pfam" id="PF24656"/>
    </source>
</evidence>
<dbReference type="KEGG" id="pcw:110215431"/>
<feature type="domain" description="DUF5523" evidence="2">
    <location>
        <begin position="21"/>
        <end position="229"/>
    </location>
</feature>
<dbReference type="RefSeq" id="XP_020852511.1">
    <property type="nucleotide sequence ID" value="XM_020996852.1"/>
</dbReference>
<evidence type="ECO:0000259" key="1">
    <source>
        <dbReference type="Pfam" id="PF15625"/>
    </source>
</evidence>
<protein>
    <submittedName>
        <fullName evidence="6">Protein CC2D2B isoform X1</fullName>
    </submittedName>
</protein>
<feature type="domain" description="Centrosomal protein of 76 kDa C-terminal" evidence="3">
    <location>
        <begin position="1206"/>
        <end position="1327"/>
    </location>
</feature>
<dbReference type="CTD" id="387707"/>
<evidence type="ECO:0000313" key="6">
    <source>
        <dbReference type="RefSeq" id="XP_020852511.1"/>
    </source>
</evidence>
<dbReference type="PANTHER" id="PTHR20837:SF2">
    <property type="entry name" value="PROTEIN CC2D2B"/>
    <property type="match status" value="1"/>
</dbReference>
<evidence type="ECO:0000259" key="2">
    <source>
        <dbReference type="Pfam" id="PF17661"/>
    </source>
</evidence>
<keyword evidence="5" id="KW-1185">Reference proteome</keyword>
<dbReference type="GeneID" id="110215431"/>
<evidence type="ECO:0000313" key="5">
    <source>
        <dbReference type="Proteomes" id="UP000515140"/>
    </source>
</evidence>
<evidence type="ECO:0000259" key="3">
    <source>
        <dbReference type="Pfam" id="PF24652"/>
    </source>
</evidence>
<dbReference type="Pfam" id="PF17661">
    <property type="entry name" value="DUF5523"/>
    <property type="match status" value="1"/>
</dbReference>
<gene>
    <name evidence="6" type="primary">CC2D2B</name>
</gene>
<dbReference type="PANTHER" id="PTHR20837">
    <property type="entry name" value="CENTROSOMAL PROTEIN-RELATED"/>
    <property type="match status" value="1"/>
</dbReference>
<dbReference type="GO" id="GO:1904491">
    <property type="term" value="P:protein localization to ciliary transition zone"/>
    <property type="evidence" value="ECO:0007669"/>
    <property type="project" value="TreeGrafter"/>
</dbReference>
<dbReference type="InterPro" id="IPR056288">
    <property type="entry name" value="CEP76_C"/>
</dbReference>
<dbReference type="GO" id="GO:1905515">
    <property type="term" value="P:non-motile cilium assembly"/>
    <property type="evidence" value="ECO:0007669"/>
    <property type="project" value="TreeGrafter"/>
</dbReference>
<dbReference type="Pfam" id="PF15625">
    <property type="entry name" value="CC2D2AN-C2"/>
    <property type="match status" value="1"/>
</dbReference>
<dbReference type="Pfam" id="PF24652">
    <property type="entry name" value="CEP76_C"/>
    <property type="match status" value="1"/>
</dbReference>
<dbReference type="Proteomes" id="UP000515140">
    <property type="component" value="Unplaced"/>
</dbReference>